<feature type="signal peptide" evidence="1">
    <location>
        <begin position="1"/>
        <end position="20"/>
    </location>
</feature>
<evidence type="ECO:0000256" key="1">
    <source>
        <dbReference type="SAM" id="SignalP"/>
    </source>
</evidence>
<evidence type="ECO:0000313" key="4">
    <source>
        <dbReference type="Proteomes" id="UP000637632"/>
    </source>
</evidence>
<dbReference type="PIRSF" id="PIRSF028205">
    <property type="entry name" value="UCP028205"/>
    <property type="match status" value="1"/>
</dbReference>
<dbReference type="Gene3D" id="2.50.20.10">
    <property type="entry name" value="Lipoprotein localisation LolA/LolB/LppX"/>
    <property type="match status" value="1"/>
</dbReference>
<accession>A0ABR6XKR5</accession>
<gene>
    <name evidence="3" type="ORF">H8K26_17400</name>
</gene>
<feature type="chain" id="PRO_5046307413" evidence="1">
    <location>
        <begin position="21"/>
        <end position="249"/>
    </location>
</feature>
<dbReference type="Proteomes" id="UP000637632">
    <property type="component" value="Unassembled WGS sequence"/>
</dbReference>
<comment type="caution">
    <text evidence="3">The sequence shown here is derived from an EMBL/GenBank/DDBJ whole genome shotgun (WGS) entry which is preliminary data.</text>
</comment>
<reference evidence="3 4" key="1">
    <citation type="submission" date="2020-08" db="EMBL/GenBank/DDBJ databases">
        <title>Novel species isolated from subtropical streams in China.</title>
        <authorList>
            <person name="Lu H."/>
        </authorList>
    </citation>
    <scope>NUCLEOTIDE SEQUENCE [LARGE SCALE GENOMIC DNA]</scope>
    <source>
        <strain evidence="3 4">CCTCC AB 2015119</strain>
    </source>
</reference>
<dbReference type="CDD" id="cd16329">
    <property type="entry name" value="LolA_like"/>
    <property type="match status" value="1"/>
</dbReference>
<evidence type="ECO:0000313" key="3">
    <source>
        <dbReference type="EMBL" id="MBC3813220.1"/>
    </source>
</evidence>
<sequence>MNLLSLLSLSCLLSMTTAQAASQLPDVSQMLKATDQLRVGGGNMQVETEITTFQRDGSVEKERKYRVYSQAQRQSLVLMQSPAEKGQKVLMSGDDFWMLLPGSQRPMRITPMQKLLGDASVGDIATMNWAEDYQASLVAEEKCDDKACLHLRLDASRKSLAYQHIELWIGKKFYEPLKADLYVQSEKLAKQARFVMDKAQAPTAVVEMLLADQLSNHKETRIRYLQRQPKTVPEQWLNPMFLAKNPTLE</sequence>
<keyword evidence="3" id="KW-0449">Lipoprotein</keyword>
<organism evidence="3 4">
    <name type="scientific">Undibacterium aquatile</name>
    <dbReference type="NCBI Taxonomy" id="1537398"/>
    <lineage>
        <taxon>Bacteria</taxon>
        <taxon>Pseudomonadati</taxon>
        <taxon>Pseudomonadota</taxon>
        <taxon>Betaproteobacteria</taxon>
        <taxon>Burkholderiales</taxon>
        <taxon>Oxalobacteraceae</taxon>
        <taxon>Undibacterium</taxon>
    </lineage>
</organism>
<dbReference type="EMBL" id="JACOFT010000009">
    <property type="protein sequence ID" value="MBC3813220.1"/>
    <property type="molecule type" value="Genomic_DNA"/>
</dbReference>
<proteinExistence type="predicted"/>
<dbReference type="InterPro" id="IPR033399">
    <property type="entry name" value="TP_0789-like"/>
</dbReference>
<dbReference type="InterPro" id="IPR011220">
    <property type="entry name" value="UCP028205"/>
</dbReference>
<dbReference type="Pfam" id="PF17131">
    <property type="entry name" value="LolA_like"/>
    <property type="match status" value="1"/>
</dbReference>
<protein>
    <submittedName>
        <fullName evidence="3">Outer membrane lipoprotein-sorting protein</fullName>
    </submittedName>
</protein>
<feature type="domain" description="Uncharacterized protein TP-0789" evidence="2">
    <location>
        <begin position="72"/>
        <end position="242"/>
    </location>
</feature>
<name>A0ABR6XKR5_9BURK</name>
<keyword evidence="4" id="KW-1185">Reference proteome</keyword>
<evidence type="ECO:0000259" key="2">
    <source>
        <dbReference type="Pfam" id="PF17131"/>
    </source>
</evidence>
<keyword evidence="1" id="KW-0732">Signal</keyword>